<evidence type="ECO:0000259" key="1">
    <source>
        <dbReference type="Pfam" id="PF16740"/>
    </source>
</evidence>
<dbReference type="Proteomes" id="UP001491310">
    <property type="component" value="Unassembled WGS sequence"/>
</dbReference>
<gene>
    <name evidence="2" type="ORF">WJX75_005428</name>
</gene>
<proteinExistence type="predicted"/>
<dbReference type="InterPro" id="IPR042091">
    <property type="entry name" value="Ska2_N"/>
</dbReference>
<name>A0ABR2YCF0_9CHLO</name>
<organism evidence="2 3">
    <name type="scientific">Coccomyxa subellipsoidea</name>
    <dbReference type="NCBI Taxonomy" id="248742"/>
    <lineage>
        <taxon>Eukaryota</taxon>
        <taxon>Viridiplantae</taxon>
        <taxon>Chlorophyta</taxon>
        <taxon>core chlorophytes</taxon>
        <taxon>Trebouxiophyceae</taxon>
        <taxon>Trebouxiophyceae incertae sedis</taxon>
        <taxon>Coccomyxaceae</taxon>
        <taxon>Coccomyxa</taxon>
    </lineage>
</organism>
<evidence type="ECO:0000313" key="2">
    <source>
        <dbReference type="EMBL" id="KAK9902129.1"/>
    </source>
</evidence>
<evidence type="ECO:0000313" key="3">
    <source>
        <dbReference type="Proteomes" id="UP001491310"/>
    </source>
</evidence>
<sequence length="96" mass="10633">MDSLRAASDRVVICLEKAEADLKAVEHRLEEEFQQTYAGRGANPLSILQRLKKLERASGPQLLAARLGWPACTEVQQSADCSQEQVSAARLHRAFV</sequence>
<protein>
    <recommendedName>
        <fullName evidence="1">Ska2 N-terminal domain-containing protein</fullName>
    </recommendedName>
</protein>
<dbReference type="EMBL" id="JALJOT010000016">
    <property type="protein sequence ID" value="KAK9902129.1"/>
    <property type="molecule type" value="Genomic_DNA"/>
</dbReference>
<keyword evidence="3" id="KW-1185">Reference proteome</keyword>
<dbReference type="Pfam" id="PF16740">
    <property type="entry name" value="SKA2"/>
    <property type="match status" value="1"/>
</dbReference>
<accession>A0ABR2YCF0</accession>
<reference evidence="2 3" key="1">
    <citation type="journal article" date="2024" name="Nat. Commun.">
        <title>Phylogenomics reveals the evolutionary origins of lichenization in chlorophyte algae.</title>
        <authorList>
            <person name="Puginier C."/>
            <person name="Libourel C."/>
            <person name="Otte J."/>
            <person name="Skaloud P."/>
            <person name="Haon M."/>
            <person name="Grisel S."/>
            <person name="Petersen M."/>
            <person name="Berrin J.G."/>
            <person name="Delaux P.M."/>
            <person name="Dal Grande F."/>
            <person name="Keller J."/>
        </authorList>
    </citation>
    <scope>NUCLEOTIDE SEQUENCE [LARGE SCALE GENOMIC DNA]</scope>
    <source>
        <strain evidence="2 3">SAG 216-7</strain>
    </source>
</reference>
<feature type="domain" description="Ska2 N-terminal" evidence="1">
    <location>
        <begin position="7"/>
        <end position="56"/>
    </location>
</feature>
<comment type="caution">
    <text evidence="2">The sequence shown here is derived from an EMBL/GenBank/DDBJ whole genome shotgun (WGS) entry which is preliminary data.</text>
</comment>
<dbReference type="Gene3D" id="6.10.250.1380">
    <property type="match status" value="1"/>
</dbReference>